<organism evidence="7 8">
    <name type="scientific">Suillus fuscotomentosus</name>
    <dbReference type="NCBI Taxonomy" id="1912939"/>
    <lineage>
        <taxon>Eukaryota</taxon>
        <taxon>Fungi</taxon>
        <taxon>Dikarya</taxon>
        <taxon>Basidiomycota</taxon>
        <taxon>Agaricomycotina</taxon>
        <taxon>Agaricomycetes</taxon>
        <taxon>Agaricomycetidae</taxon>
        <taxon>Boletales</taxon>
        <taxon>Suillineae</taxon>
        <taxon>Suillaceae</taxon>
        <taxon>Suillus</taxon>
    </lineage>
</organism>
<proteinExistence type="predicted"/>
<feature type="transmembrane region" description="Helical" evidence="5">
    <location>
        <begin position="113"/>
        <end position="131"/>
    </location>
</feature>
<evidence type="ECO:0000256" key="3">
    <source>
        <dbReference type="ARBA" id="ARBA00022989"/>
    </source>
</evidence>
<evidence type="ECO:0000313" key="8">
    <source>
        <dbReference type="Proteomes" id="UP001195769"/>
    </source>
</evidence>
<dbReference type="EMBL" id="JABBWK010000007">
    <property type="protein sequence ID" value="KAG1905574.1"/>
    <property type="molecule type" value="Genomic_DNA"/>
</dbReference>
<dbReference type="Proteomes" id="UP001195769">
    <property type="component" value="Unassembled WGS sequence"/>
</dbReference>
<dbReference type="GeneID" id="64667131"/>
<evidence type="ECO:0000256" key="1">
    <source>
        <dbReference type="ARBA" id="ARBA00004141"/>
    </source>
</evidence>
<accession>A0AAD4EG11</accession>
<feature type="domain" description="Wax synthase" evidence="6">
    <location>
        <begin position="53"/>
        <end position="113"/>
    </location>
</feature>
<evidence type="ECO:0000256" key="5">
    <source>
        <dbReference type="SAM" id="Phobius"/>
    </source>
</evidence>
<sequence length="202" mass="23253">MIEHHRDAIRIHHLLITPSQLRDHRSHLRTDIQATSRPMPPLIRLSLARHLSQRIWSCRWHWWLRRIFIFLGENPLSLLFGRIGGVMGAFLASGFIHHLAVRPIDPSSEMWRMVLPFGMMGTGMVIERAVAGNQTGGWIGWMWTMCWLVLWGNVPVDGWARTGLLGGSSTLDSATPVRQPIEWLVRTFDEYLHAISRISRKP</sequence>
<dbReference type="GO" id="GO:0016020">
    <property type="term" value="C:membrane"/>
    <property type="evidence" value="ECO:0007669"/>
    <property type="project" value="UniProtKB-SubCell"/>
</dbReference>
<dbReference type="AlphaFoldDB" id="A0AAD4EG11"/>
<keyword evidence="3 5" id="KW-1133">Transmembrane helix</keyword>
<comment type="subcellular location">
    <subcellularLocation>
        <location evidence="1">Membrane</location>
        <topology evidence="1">Multi-pass membrane protein</topology>
    </subcellularLocation>
</comment>
<dbReference type="InterPro" id="IPR032805">
    <property type="entry name" value="Wax_synthase_dom"/>
</dbReference>
<gene>
    <name evidence="7" type="ORF">F5891DRAFT_695224</name>
</gene>
<evidence type="ECO:0000313" key="7">
    <source>
        <dbReference type="EMBL" id="KAG1905574.1"/>
    </source>
</evidence>
<evidence type="ECO:0000256" key="2">
    <source>
        <dbReference type="ARBA" id="ARBA00022692"/>
    </source>
</evidence>
<keyword evidence="8" id="KW-1185">Reference proteome</keyword>
<name>A0AAD4EG11_9AGAM</name>
<protein>
    <recommendedName>
        <fullName evidence="6">Wax synthase domain-containing protein</fullName>
    </recommendedName>
</protein>
<evidence type="ECO:0000256" key="4">
    <source>
        <dbReference type="ARBA" id="ARBA00023136"/>
    </source>
</evidence>
<feature type="transmembrane region" description="Helical" evidence="5">
    <location>
        <begin position="79"/>
        <end position="101"/>
    </location>
</feature>
<reference evidence="7" key="1">
    <citation type="journal article" date="2020" name="New Phytol.">
        <title>Comparative genomics reveals dynamic genome evolution in host specialist ectomycorrhizal fungi.</title>
        <authorList>
            <person name="Lofgren L.A."/>
            <person name="Nguyen N.H."/>
            <person name="Vilgalys R."/>
            <person name="Ruytinx J."/>
            <person name="Liao H.L."/>
            <person name="Branco S."/>
            <person name="Kuo A."/>
            <person name="LaButti K."/>
            <person name="Lipzen A."/>
            <person name="Andreopoulos W."/>
            <person name="Pangilinan J."/>
            <person name="Riley R."/>
            <person name="Hundley H."/>
            <person name="Na H."/>
            <person name="Barry K."/>
            <person name="Grigoriev I.V."/>
            <person name="Stajich J.E."/>
            <person name="Kennedy P.G."/>
        </authorList>
    </citation>
    <scope>NUCLEOTIDE SEQUENCE</scope>
    <source>
        <strain evidence="7">FC203</strain>
    </source>
</reference>
<evidence type="ECO:0000259" key="6">
    <source>
        <dbReference type="Pfam" id="PF13813"/>
    </source>
</evidence>
<dbReference type="RefSeq" id="XP_041231149.1">
    <property type="nucleotide sequence ID" value="XM_041372833.1"/>
</dbReference>
<keyword evidence="4 5" id="KW-0472">Membrane</keyword>
<dbReference type="Pfam" id="PF13813">
    <property type="entry name" value="MBOAT_2"/>
    <property type="match status" value="1"/>
</dbReference>
<keyword evidence="2 5" id="KW-0812">Transmembrane</keyword>
<comment type="caution">
    <text evidence="7">The sequence shown here is derived from an EMBL/GenBank/DDBJ whole genome shotgun (WGS) entry which is preliminary data.</text>
</comment>